<gene>
    <name evidence="9" type="ORF">GCM10009838_83780</name>
</gene>
<dbReference type="InterPro" id="IPR029038">
    <property type="entry name" value="MetRS_Zn"/>
</dbReference>
<dbReference type="PANTHER" id="PTHR45765:SF1">
    <property type="entry name" value="METHIONINE--TRNA LIGASE, CYTOPLASMIC"/>
    <property type="match status" value="1"/>
</dbReference>
<keyword evidence="4 7" id="KW-0648">Protein biosynthesis</keyword>
<protein>
    <recommendedName>
        <fullName evidence="8">Methionyl/Leucyl tRNA synthetase domain-containing protein</fullName>
    </recommendedName>
</protein>
<dbReference type="EMBL" id="BAAAQM010000083">
    <property type="protein sequence ID" value="GAA2004787.1"/>
    <property type="molecule type" value="Genomic_DNA"/>
</dbReference>
<dbReference type="InterPro" id="IPR023458">
    <property type="entry name" value="Met-tRNA_ligase_1"/>
</dbReference>
<dbReference type="RefSeq" id="WP_344662799.1">
    <property type="nucleotide sequence ID" value="NZ_BAAAQM010000083.1"/>
</dbReference>
<comment type="caution">
    <text evidence="9">The sequence shown here is derived from an EMBL/GenBank/DDBJ whole genome shotgun (WGS) entry which is preliminary data.</text>
</comment>
<comment type="catalytic activity">
    <reaction evidence="6">
        <text>tRNA(Met) + L-methionine + ATP = L-methionyl-tRNA(Met) + AMP + diphosphate</text>
        <dbReference type="Rhea" id="RHEA:13481"/>
        <dbReference type="Rhea" id="RHEA-COMP:9667"/>
        <dbReference type="Rhea" id="RHEA-COMP:9698"/>
        <dbReference type="ChEBI" id="CHEBI:30616"/>
        <dbReference type="ChEBI" id="CHEBI:33019"/>
        <dbReference type="ChEBI" id="CHEBI:57844"/>
        <dbReference type="ChEBI" id="CHEBI:78442"/>
        <dbReference type="ChEBI" id="CHEBI:78530"/>
        <dbReference type="ChEBI" id="CHEBI:456215"/>
        <dbReference type="EC" id="6.1.1.10"/>
    </reaction>
</comment>
<evidence type="ECO:0000256" key="2">
    <source>
        <dbReference type="ARBA" id="ARBA00022741"/>
    </source>
</evidence>
<keyword evidence="3 7" id="KW-0067">ATP-binding</keyword>
<evidence type="ECO:0000256" key="1">
    <source>
        <dbReference type="ARBA" id="ARBA00022598"/>
    </source>
</evidence>
<name>A0ABP5EUV7_9ACTN</name>
<proteinExistence type="inferred from homology"/>
<keyword evidence="2 7" id="KW-0547">Nucleotide-binding</keyword>
<dbReference type="Proteomes" id="UP001499854">
    <property type="component" value="Unassembled WGS sequence"/>
</dbReference>
<dbReference type="SUPFAM" id="SSF52374">
    <property type="entry name" value="Nucleotidylyl transferase"/>
    <property type="match status" value="1"/>
</dbReference>
<accession>A0ABP5EUV7</accession>
<dbReference type="PROSITE" id="PS00178">
    <property type="entry name" value="AA_TRNA_LIGASE_I"/>
    <property type="match status" value="1"/>
</dbReference>
<dbReference type="Gene3D" id="2.20.28.20">
    <property type="entry name" value="Methionyl-tRNA synthetase, Zn-domain"/>
    <property type="match status" value="1"/>
</dbReference>
<keyword evidence="1 7" id="KW-0436">Ligase</keyword>
<evidence type="ECO:0000256" key="3">
    <source>
        <dbReference type="ARBA" id="ARBA00022840"/>
    </source>
</evidence>
<dbReference type="InterPro" id="IPR001412">
    <property type="entry name" value="aa-tRNA-synth_I_CS"/>
</dbReference>
<feature type="domain" description="Methionyl/Leucyl tRNA synthetase" evidence="8">
    <location>
        <begin position="22"/>
        <end position="392"/>
    </location>
</feature>
<keyword evidence="10" id="KW-1185">Reference proteome</keyword>
<evidence type="ECO:0000256" key="6">
    <source>
        <dbReference type="ARBA" id="ARBA00047364"/>
    </source>
</evidence>
<dbReference type="Pfam" id="PF09334">
    <property type="entry name" value="tRNA-synt_1g"/>
    <property type="match status" value="1"/>
</dbReference>
<reference evidence="10" key="1">
    <citation type="journal article" date="2019" name="Int. J. Syst. Evol. Microbiol.">
        <title>The Global Catalogue of Microorganisms (GCM) 10K type strain sequencing project: providing services to taxonomists for standard genome sequencing and annotation.</title>
        <authorList>
            <consortium name="The Broad Institute Genomics Platform"/>
            <consortium name="The Broad Institute Genome Sequencing Center for Infectious Disease"/>
            <person name="Wu L."/>
            <person name="Ma J."/>
        </authorList>
    </citation>
    <scope>NUCLEOTIDE SEQUENCE [LARGE SCALE GENOMIC DNA]</scope>
    <source>
        <strain evidence="10">JCM 16013</strain>
    </source>
</reference>
<evidence type="ECO:0000256" key="4">
    <source>
        <dbReference type="ARBA" id="ARBA00022917"/>
    </source>
</evidence>
<evidence type="ECO:0000256" key="7">
    <source>
        <dbReference type="RuleBase" id="RU363039"/>
    </source>
</evidence>
<keyword evidence="5 7" id="KW-0030">Aminoacyl-tRNA synthetase</keyword>
<dbReference type="Gene3D" id="3.40.50.620">
    <property type="entry name" value="HUPs"/>
    <property type="match status" value="1"/>
</dbReference>
<evidence type="ECO:0000313" key="9">
    <source>
        <dbReference type="EMBL" id="GAA2004787.1"/>
    </source>
</evidence>
<dbReference type="InterPro" id="IPR015413">
    <property type="entry name" value="Methionyl/Leucyl_tRNA_Synth"/>
</dbReference>
<dbReference type="InterPro" id="IPR014729">
    <property type="entry name" value="Rossmann-like_a/b/a_fold"/>
</dbReference>
<evidence type="ECO:0000313" key="10">
    <source>
        <dbReference type="Proteomes" id="UP001499854"/>
    </source>
</evidence>
<sequence>MRKAFALNQSVPAQTGVKLLISPQPTPNGPMHVGHISGPSLAADLAARAARAAGEDVIYFCGLDPHQNYCLARSEQLGLPPSDMLKIFGDRIHRAMELAGFHHDLFSDPTTDADYRAAVPALLTGLLATGAVVEKETPVALCSACRRTLHHVRVTGTCGICGQGAAGGSCEGCGGFTSALTLVDPVSSCCDAAAEFTTAVLPVLRLEDFREPLREAWLGERLQPRVRTLLQHYLEAGLPDIPMAYETDWGLPWRGSSGAELRIDVWCELSLGYLYTTARHLEPGVEATPAACAAAWTAVSEVWHFIGMDGSFGNAVLVPSVMAAAGVSPSKHAGIISNEFYRLDGLKFSTSRDHAIWADEFLATEDPAVVRAFLAWDRPDHYGTDFTMAAFEAFKKYFTGVLDGSVAGGHEPGSPLARLEAERGLRALRLETFDPSLAVRCALAAYPSGDESARTLMSCITGAEH</sequence>
<dbReference type="PANTHER" id="PTHR45765">
    <property type="entry name" value="METHIONINE--TRNA LIGASE"/>
    <property type="match status" value="1"/>
</dbReference>
<evidence type="ECO:0000256" key="5">
    <source>
        <dbReference type="ARBA" id="ARBA00023146"/>
    </source>
</evidence>
<organism evidence="9 10">
    <name type="scientific">Catenulispora subtropica</name>
    <dbReference type="NCBI Taxonomy" id="450798"/>
    <lineage>
        <taxon>Bacteria</taxon>
        <taxon>Bacillati</taxon>
        <taxon>Actinomycetota</taxon>
        <taxon>Actinomycetes</taxon>
        <taxon>Catenulisporales</taxon>
        <taxon>Catenulisporaceae</taxon>
        <taxon>Catenulispora</taxon>
    </lineage>
</organism>
<comment type="similarity">
    <text evidence="7">Belongs to the class-I aminoacyl-tRNA synthetase family.</text>
</comment>
<evidence type="ECO:0000259" key="8">
    <source>
        <dbReference type="Pfam" id="PF09334"/>
    </source>
</evidence>